<reference evidence="2 3" key="1">
    <citation type="submission" date="2019-07" db="EMBL/GenBank/DDBJ databases">
        <title>Whole genome shotgun sequence of Kocuria turfanensis NBRC 107627.</title>
        <authorList>
            <person name="Hosoyama A."/>
            <person name="Uohara A."/>
            <person name="Ohji S."/>
            <person name="Ichikawa N."/>
        </authorList>
    </citation>
    <scope>NUCLEOTIDE SEQUENCE [LARGE SCALE GENOMIC DNA]</scope>
    <source>
        <strain evidence="2 3">NBRC 107627</strain>
    </source>
</reference>
<organism evidence="2 3">
    <name type="scientific">Kocuria turfanensis</name>
    <dbReference type="NCBI Taxonomy" id="388357"/>
    <lineage>
        <taxon>Bacteria</taxon>
        <taxon>Bacillati</taxon>
        <taxon>Actinomycetota</taxon>
        <taxon>Actinomycetes</taxon>
        <taxon>Micrococcales</taxon>
        <taxon>Micrococcaceae</taxon>
        <taxon>Kocuria</taxon>
    </lineage>
</organism>
<evidence type="ECO:0000313" key="2">
    <source>
        <dbReference type="EMBL" id="GEO96413.1"/>
    </source>
</evidence>
<evidence type="ECO:0000313" key="3">
    <source>
        <dbReference type="Proteomes" id="UP000321103"/>
    </source>
</evidence>
<keyword evidence="1" id="KW-0472">Membrane</keyword>
<sequence>MIAREAWLTVLALVAGGTPSLLVVAASMKLAPMPLLFWAVAVPGMLVLLGILVYARWSGLDRLYNRLWVGVVGGVVLTMALDVVRVAGVHLGYLPDSVTMFGNMIAGAAPMSDPSPLSYFLGAAYHFFNGISFAVIYSVLFGRTRWWGPVLFSVVFVESAMMLLPPMALKFGPFGLDAFGTLWNGYFLDTLLAHAAMGVALGAVIQTSARYRGILLRPLGCR</sequence>
<dbReference type="EMBL" id="BJZS01000087">
    <property type="protein sequence ID" value="GEO96413.1"/>
    <property type="molecule type" value="Genomic_DNA"/>
</dbReference>
<gene>
    <name evidence="2" type="ORF">KTU01_25360</name>
</gene>
<feature type="transmembrane region" description="Helical" evidence="1">
    <location>
        <begin position="119"/>
        <end position="139"/>
    </location>
</feature>
<feature type="transmembrane region" description="Helical" evidence="1">
    <location>
        <begin position="35"/>
        <end position="55"/>
    </location>
</feature>
<accession>A0A512IFD3</accession>
<feature type="transmembrane region" description="Helical" evidence="1">
    <location>
        <begin position="67"/>
        <end position="93"/>
    </location>
</feature>
<feature type="transmembrane region" description="Helical" evidence="1">
    <location>
        <begin position="185"/>
        <end position="205"/>
    </location>
</feature>
<feature type="transmembrane region" description="Helical" evidence="1">
    <location>
        <begin position="146"/>
        <end position="165"/>
    </location>
</feature>
<dbReference type="AlphaFoldDB" id="A0A512IFD3"/>
<proteinExistence type="predicted"/>
<comment type="caution">
    <text evidence="2">The sequence shown here is derived from an EMBL/GenBank/DDBJ whole genome shotgun (WGS) entry which is preliminary data.</text>
</comment>
<keyword evidence="3" id="KW-1185">Reference proteome</keyword>
<keyword evidence="1" id="KW-0812">Transmembrane</keyword>
<dbReference type="Proteomes" id="UP000321103">
    <property type="component" value="Unassembled WGS sequence"/>
</dbReference>
<protein>
    <submittedName>
        <fullName evidence="2">Uncharacterized protein</fullName>
    </submittedName>
</protein>
<keyword evidence="1" id="KW-1133">Transmembrane helix</keyword>
<name>A0A512IFD3_9MICC</name>
<evidence type="ECO:0000256" key="1">
    <source>
        <dbReference type="SAM" id="Phobius"/>
    </source>
</evidence>